<sequence>MILKCITNWHADATEAETLEESVLQTTTKSVRTDAATRGIEKRLGILPEDHPWDEVGLGIVDPVLGPREQYHGEPSKDERLLNHTEEAYALMEAKEIGTVTLMGPPKEYYGASDRDRFAYMVHEAVSLLHKHGFSTNMTTLRHQAKMNGKKSKRQDNQYHRVPGILGFLLNDMTATTKIAIFEPEHDELFAYLGFMTYKQPWLKICCRSYLPEHAQVIDLLRLILSKRFILVSIPHGSKVTVFHPLKKQPTKEGTEISLGESNGLVIKRTTGVAGSTSAKERLWTMFVLQKDQTVIAKALWSYACQGLDLAGPTMEMFETMPCICDSAMVPGFLRHMEDYMIQTCSPLVAFHLRFCRVEDQSDVSRWFSQRGYAQSKQVEAYLHKAFVVF</sequence>
<name>A0A9N8DWI0_9STRA</name>
<evidence type="ECO:0000313" key="2">
    <source>
        <dbReference type="Proteomes" id="UP001153069"/>
    </source>
</evidence>
<accession>A0A9N8DWI0</accession>
<protein>
    <submittedName>
        <fullName evidence="1">Uncharacterized protein</fullName>
    </submittedName>
</protein>
<dbReference type="EMBL" id="CAICTM010000332">
    <property type="protein sequence ID" value="CAB9508096.1"/>
    <property type="molecule type" value="Genomic_DNA"/>
</dbReference>
<gene>
    <name evidence="1" type="ORF">SEMRO_333_G119620.1</name>
</gene>
<dbReference type="Proteomes" id="UP001153069">
    <property type="component" value="Unassembled WGS sequence"/>
</dbReference>
<comment type="caution">
    <text evidence="1">The sequence shown here is derived from an EMBL/GenBank/DDBJ whole genome shotgun (WGS) entry which is preliminary data.</text>
</comment>
<keyword evidence="2" id="KW-1185">Reference proteome</keyword>
<reference evidence="1" key="1">
    <citation type="submission" date="2020-06" db="EMBL/GenBank/DDBJ databases">
        <authorList>
            <consortium name="Plant Systems Biology data submission"/>
        </authorList>
    </citation>
    <scope>NUCLEOTIDE SEQUENCE</scope>
    <source>
        <strain evidence="1">D6</strain>
    </source>
</reference>
<proteinExistence type="predicted"/>
<evidence type="ECO:0000313" key="1">
    <source>
        <dbReference type="EMBL" id="CAB9508096.1"/>
    </source>
</evidence>
<organism evidence="1 2">
    <name type="scientific">Seminavis robusta</name>
    <dbReference type="NCBI Taxonomy" id="568900"/>
    <lineage>
        <taxon>Eukaryota</taxon>
        <taxon>Sar</taxon>
        <taxon>Stramenopiles</taxon>
        <taxon>Ochrophyta</taxon>
        <taxon>Bacillariophyta</taxon>
        <taxon>Bacillariophyceae</taxon>
        <taxon>Bacillariophycidae</taxon>
        <taxon>Naviculales</taxon>
        <taxon>Naviculaceae</taxon>
        <taxon>Seminavis</taxon>
    </lineage>
</organism>
<dbReference type="AlphaFoldDB" id="A0A9N8DWI0"/>